<evidence type="ECO:0000256" key="6">
    <source>
        <dbReference type="ARBA" id="ARBA00022989"/>
    </source>
</evidence>
<dbReference type="InterPro" id="IPR051163">
    <property type="entry name" value="Sodium:Solute_Symporter_SSF"/>
</dbReference>
<proteinExistence type="inferred from homology"/>
<dbReference type="PANTHER" id="PTHR42985:SF2">
    <property type="entry name" value="SODIUM-DEPENDENT MULTIVITAMIN TRANSPORTER"/>
    <property type="match status" value="1"/>
</dbReference>
<dbReference type="PANTHER" id="PTHR42985">
    <property type="entry name" value="SODIUM-COUPLED MONOCARBOXYLATE TRANSPORTER"/>
    <property type="match status" value="1"/>
</dbReference>
<keyword evidence="14" id="KW-1185">Reference proteome</keyword>
<protein>
    <recommendedName>
        <fullName evidence="15">Sodium-dependent multivitamin transporter</fullName>
    </recommendedName>
</protein>
<sequence>MGDFAQTTTYKILSIMYAIIIVVLAFYAEHLGSIFQAAITVVTTAVSIQGSVFLMGVFMAFVNKIGAVVGMITGIILMGFLSVNSFILQKKYSFQPKLEFSTANCTQDVWDSFNSTTVKNSTLLPASELEFPEKIFTVSYILYPLIGCIITISTAVIISLLTGGRKSAHLVKPEYLHSLVRPKKMMDLEGSKNNNAEKVNMGFTPDDSEAPEIEECKM</sequence>
<feature type="transmembrane region" description="Helical" evidence="12">
    <location>
        <begin position="12"/>
        <end position="28"/>
    </location>
</feature>
<evidence type="ECO:0000256" key="4">
    <source>
        <dbReference type="ARBA" id="ARBA00022475"/>
    </source>
</evidence>
<dbReference type="Gene3D" id="1.20.1730.10">
    <property type="entry name" value="Sodium/glucose cotransporter"/>
    <property type="match status" value="1"/>
</dbReference>
<feature type="compositionally biased region" description="Acidic residues" evidence="11">
    <location>
        <begin position="206"/>
        <end position="218"/>
    </location>
</feature>
<evidence type="ECO:0000256" key="1">
    <source>
        <dbReference type="ARBA" id="ARBA00004651"/>
    </source>
</evidence>
<evidence type="ECO:0000256" key="8">
    <source>
        <dbReference type="ARBA" id="ARBA00023065"/>
    </source>
</evidence>
<comment type="similarity">
    <text evidence="2">Belongs to the sodium:solute symporter (SSF) (TC 2.A.21) family.</text>
</comment>
<feature type="region of interest" description="Disordered" evidence="11">
    <location>
        <begin position="195"/>
        <end position="218"/>
    </location>
</feature>
<dbReference type="InterPro" id="IPR038377">
    <property type="entry name" value="Na/Glc_symporter_sf"/>
</dbReference>
<dbReference type="InterPro" id="IPR001734">
    <property type="entry name" value="Na/solute_symporter"/>
</dbReference>
<comment type="caution">
    <text evidence="13">The sequence shown here is derived from an EMBL/GenBank/DDBJ whole genome shotgun (WGS) entry which is preliminary data.</text>
</comment>
<name>A0ABP1QZJ1_9HEXA</name>
<dbReference type="PROSITE" id="PS50283">
    <property type="entry name" value="NA_SOLUT_SYMP_3"/>
    <property type="match status" value="1"/>
</dbReference>
<keyword evidence="5 12" id="KW-0812">Transmembrane</keyword>
<evidence type="ECO:0000256" key="2">
    <source>
        <dbReference type="ARBA" id="ARBA00006434"/>
    </source>
</evidence>
<evidence type="ECO:0000313" key="14">
    <source>
        <dbReference type="Proteomes" id="UP001642540"/>
    </source>
</evidence>
<keyword evidence="6 12" id="KW-1133">Transmembrane helix</keyword>
<evidence type="ECO:0000256" key="12">
    <source>
        <dbReference type="SAM" id="Phobius"/>
    </source>
</evidence>
<keyword evidence="8" id="KW-0406">Ion transport</keyword>
<reference evidence="13 14" key="1">
    <citation type="submission" date="2024-08" db="EMBL/GenBank/DDBJ databases">
        <authorList>
            <person name="Cucini C."/>
            <person name="Frati F."/>
        </authorList>
    </citation>
    <scope>NUCLEOTIDE SEQUENCE [LARGE SCALE GENOMIC DNA]</scope>
</reference>
<keyword evidence="9 12" id="KW-0472">Membrane</keyword>
<keyword evidence="7" id="KW-0915">Sodium</keyword>
<evidence type="ECO:0000256" key="11">
    <source>
        <dbReference type="SAM" id="MobiDB-lite"/>
    </source>
</evidence>
<organism evidence="13 14">
    <name type="scientific">Orchesella dallaii</name>
    <dbReference type="NCBI Taxonomy" id="48710"/>
    <lineage>
        <taxon>Eukaryota</taxon>
        <taxon>Metazoa</taxon>
        <taxon>Ecdysozoa</taxon>
        <taxon>Arthropoda</taxon>
        <taxon>Hexapoda</taxon>
        <taxon>Collembola</taxon>
        <taxon>Entomobryomorpha</taxon>
        <taxon>Entomobryoidea</taxon>
        <taxon>Orchesellidae</taxon>
        <taxon>Orchesellinae</taxon>
        <taxon>Orchesella</taxon>
    </lineage>
</organism>
<keyword evidence="3" id="KW-0813">Transport</keyword>
<comment type="subcellular location">
    <subcellularLocation>
        <location evidence="1">Cell membrane</location>
        <topology evidence="1">Multi-pass membrane protein</topology>
    </subcellularLocation>
</comment>
<dbReference type="Proteomes" id="UP001642540">
    <property type="component" value="Unassembled WGS sequence"/>
</dbReference>
<evidence type="ECO:0000313" key="13">
    <source>
        <dbReference type="EMBL" id="CAL8112613.1"/>
    </source>
</evidence>
<evidence type="ECO:0000256" key="9">
    <source>
        <dbReference type="ARBA" id="ARBA00023136"/>
    </source>
</evidence>
<evidence type="ECO:0000256" key="7">
    <source>
        <dbReference type="ARBA" id="ARBA00023053"/>
    </source>
</evidence>
<feature type="transmembrane region" description="Helical" evidence="12">
    <location>
        <begin position="65"/>
        <end position="88"/>
    </location>
</feature>
<dbReference type="EMBL" id="CAXLJM020000048">
    <property type="protein sequence ID" value="CAL8112613.1"/>
    <property type="molecule type" value="Genomic_DNA"/>
</dbReference>
<accession>A0ABP1QZJ1</accession>
<evidence type="ECO:0000256" key="10">
    <source>
        <dbReference type="ARBA" id="ARBA00023201"/>
    </source>
</evidence>
<evidence type="ECO:0000256" key="3">
    <source>
        <dbReference type="ARBA" id="ARBA00022448"/>
    </source>
</evidence>
<feature type="transmembrane region" description="Helical" evidence="12">
    <location>
        <begin position="140"/>
        <end position="162"/>
    </location>
</feature>
<keyword evidence="10" id="KW-0739">Sodium transport</keyword>
<evidence type="ECO:0008006" key="15">
    <source>
        <dbReference type="Google" id="ProtNLM"/>
    </source>
</evidence>
<keyword evidence="4" id="KW-1003">Cell membrane</keyword>
<gene>
    <name evidence="13" type="ORF">ODALV1_LOCUS15725</name>
</gene>
<feature type="transmembrane region" description="Helical" evidence="12">
    <location>
        <begin position="34"/>
        <end position="58"/>
    </location>
</feature>
<evidence type="ECO:0000256" key="5">
    <source>
        <dbReference type="ARBA" id="ARBA00022692"/>
    </source>
</evidence>